<dbReference type="InterPro" id="IPR045601">
    <property type="entry name" value="DUF6455"/>
</dbReference>
<organism evidence="2 3">
    <name type="scientific">Roseovarius ramblicola</name>
    <dbReference type="NCBI Taxonomy" id="2022336"/>
    <lineage>
        <taxon>Bacteria</taxon>
        <taxon>Pseudomonadati</taxon>
        <taxon>Pseudomonadota</taxon>
        <taxon>Alphaproteobacteria</taxon>
        <taxon>Rhodobacterales</taxon>
        <taxon>Roseobacteraceae</taxon>
        <taxon>Roseovarius</taxon>
    </lineage>
</organism>
<comment type="caution">
    <text evidence="2">The sequence shown here is derived from an EMBL/GenBank/DDBJ whole genome shotgun (WGS) entry which is preliminary data.</text>
</comment>
<proteinExistence type="predicted"/>
<sequence>MQSSRTLKRHADLVDRMATTQGVDLEETMMAGHLTPGELGEAVLACTGCAAPGACEHWLDSHEAGEAAPAYCRNADLLADLAARSGH</sequence>
<evidence type="ECO:0000313" key="3">
    <source>
        <dbReference type="Proteomes" id="UP001589670"/>
    </source>
</evidence>
<name>A0ABV5HXV1_9RHOB</name>
<dbReference type="RefSeq" id="WP_377066827.1">
    <property type="nucleotide sequence ID" value="NZ_JBHMEC010000003.1"/>
</dbReference>
<accession>A0ABV5HXV1</accession>
<evidence type="ECO:0000259" key="1">
    <source>
        <dbReference type="Pfam" id="PF20056"/>
    </source>
</evidence>
<reference evidence="2 3" key="1">
    <citation type="submission" date="2024-09" db="EMBL/GenBank/DDBJ databases">
        <authorList>
            <person name="Sun Q."/>
            <person name="Mori K."/>
        </authorList>
    </citation>
    <scope>NUCLEOTIDE SEQUENCE [LARGE SCALE GENOMIC DNA]</scope>
    <source>
        <strain evidence="2 3">CECT 9424</strain>
    </source>
</reference>
<keyword evidence="3" id="KW-1185">Reference proteome</keyword>
<dbReference type="EMBL" id="JBHMEC010000003">
    <property type="protein sequence ID" value="MFB9148676.1"/>
    <property type="molecule type" value="Genomic_DNA"/>
</dbReference>
<feature type="domain" description="DUF6455" evidence="1">
    <location>
        <begin position="1"/>
        <end position="83"/>
    </location>
</feature>
<dbReference type="Pfam" id="PF20056">
    <property type="entry name" value="DUF6455"/>
    <property type="match status" value="1"/>
</dbReference>
<protein>
    <submittedName>
        <fullName evidence="2">DUF6455 family protein</fullName>
    </submittedName>
</protein>
<gene>
    <name evidence="2" type="ORF">ACFFU4_02795</name>
</gene>
<dbReference type="Proteomes" id="UP001589670">
    <property type="component" value="Unassembled WGS sequence"/>
</dbReference>
<evidence type="ECO:0000313" key="2">
    <source>
        <dbReference type="EMBL" id="MFB9148676.1"/>
    </source>
</evidence>